<protein>
    <recommendedName>
        <fullName evidence="7">Peptidase metallopeptidase domain-containing protein</fullName>
    </recommendedName>
</protein>
<reference evidence="8" key="1">
    <citation type="submission" date="2023-06" db="EMBL/GenBank/DDBJ databases">
        <title>Genome-scale phylogeny and comparative genomics of the fungal order Sordariales.</title>
        <authorList>
            <consortium name="Lawrence Berkeley National Laboratory"/>
            <person name="Hensen N."/>
            <person name="Bonometti L."/>
            <person name="Westerberg I."/>
            <person name="Brannstrom I.O."/>
            <person name="Guillou S."/>
            <person name="Cros-Aarteil S."/>
            <person name="Calhoun S."/>
            <person name="Haridas S."/>
            <person name="Kuo A."/>
            <person name="Mondo S."/>
            <person name="Pangilinan J."/>
            <person name="Riley R."/>
            <person name="Labutti K."/>
            <person name="Andreopoulos B."/>
            <person name="Lipzen A."/>
            <person name="Chen C."/>
            <person name="Yanf M."/>
            <person name="Daum C."/>
            <person name="Ng V."/>
            <person name="Clum A."/>
            <person name="Steindorff A."/>
            <person name="Ohm R."/>
            <person name="Martin F."/>
            <person name="Silar P."/>
            <person name="Natvig D."/>
            <person name="Lalanne C."/>
            <person name="Gautier V."/>
            <person name="Ament-Velasquez S.L."/>
            <person name="Kruys A."/>
            <person name="Hutchinson M.I."/>
            <person name="Powell A.J."/>
            <person name="Barry K."/>
            <person name="Miller A.N."/>
            <person name="Grigoriev I.V."/>
            <person name="Debuchy R."/>
            <person name="Gladieux P."/>
            <person name="Thoren M.H."/>
            <person name="Johannesson H."/>
        </authorList>
    </citation>
    <scope>NUCLEOTIDE SEQUENCE</scope>
    <source>
        <strain evidence="8">CBS 307.81</strain>
    </source>
</reference>
<dbReference type="GO" id="GO:0004222">
    <property type="term" value="F:metalloendopeptidase activity"/>
    <property type="evidence" value="ECO:0007669"/>
    <property type="project" value="InterPro"/>
</dbReference>
<dbReference type="GO" id="GO:0008270">
    <property type="term" value="F:zinc ion binding"/>
    <property type="evidence" value="ECO:0007669"/>
    <property type="project" value="InterPro"/>
</dbReference>
<evidence type="ECO:0000259" key="7">
    <source>
        <dbReference type="SMART" id="SM00235"/>
    </source>
</evidence>
<keyword evidence="4" id="KW-0862">Zinc</keyword>
<keyword evidence="6" id="KW-0812">Transmembrane</keyword>
<dbReference type="AlphaFoldDB" id="A0AA39Z2J3"/>
<organism evidence="8 9">
    <name type="scientific">Cercophora samala</name>
    <dbReference type="NCBI Taxonomy" id="330535"/>
    <lineage>
        <taxon>Eukaryota</taxon>
        <taxon>Fungi</taxon>
        <taxon>Dikarya</taxon>
        <taxon>Ascomycota</taxon>
        <taxon>Pezizomycotina</taxon>
        <taxon>Sordariomycetes</taxon>
        <taxon>Sordariomycetidae</taxon>
        <taxon>Sordariales</taxon>
        <taxon>Lasiosphaeriaceae</taxon>
        <taxon>Cercophora</taxon>
    </lineage>
</organism>
<sequence length="434" mass="47857">MASFDLSVSDRSTTKTSSDESETSTIRTATLAEPSTALTVPTIDPLGKHTIEPVKKHRKDNRRKWKSLDAIADPKTRIEQEVGHAGGGVEPCTPGAYAAVLELDDEEDEPLCQSVHHVAIQQKPLTIHTEIILLASAALIFIAILFYDKACNKVLLIPSITFFLVMLGRVLSANATNNLWALPDAPLHCITQGHGSNGALRAQIGLIDQVPRWAAGTVLKYVVCAETFPHPAAAALAASNLAQAIDLFAGVPIIFKEVTRNSKAHFRVVYKDPTCTDEANVLASAFFPNKGPRDTRTLHIYALAFRKRHIGSQVQVLAHEVGHILGLRHEFAPESTECRSLTYGRRNPGSIMSYPADWSTAQVTQQDIAELTALYLDTRPSLRDQAGHDWRFQTITPHPFLYPYENTDKTGGFMATFFSFRRFQRHQQGNLVAS</sequence>
<evidence type="ECO:0000256" key="2">
    <source>
        <dbReference type="ARBA" id="ARBA00022723"/>
    </source>
</evidence>
<feature type="transmembrane region" description="Helical" evidence="6">
    <location>
        <begin position="131"/>
        <end position="147"/>
    </location>
</feature>
<dbReference type="SUPFAM" id="SSF55486">
    <property type="entry name" value="Metalloproteases ('zincins'), catalytic domain"/>
    <property type="match status" value="1"/>
</dbReference>
<evidence type="ECO:0000256" key="3">
    <source>
        <dbReference type="ARBA" id="ARBA00022801"/>
    </source>
</evidence>
<evidence type="ECO:0000313" key="9">
    <source>
        <dbReference type="Proteomes" id="UP001174997"/>
    </source>
</evidence>
<dbReference type="InterPro" id="IPR006026">
    <property type="entry name" value="Peptidase_Metallo"/>
</dbReference>
<comment type="caution">
    <text evidence="8">The sequence shown here is derived from an EMBL/GenBank/DDBJ whole genome shotgun (WGS) entry which is preliminary data.</text>
</comment>
<dbReference type="Gene3D" id="3.40.390.10">
    <property type="entry name" value="Collagenase (Catalytic Domain)"/>
    <property type="match status" value="1"/>
</dbReference>
<keyword evidence="9" id="KW-1185">Reference proteome</keyword>
<accession>A0AA39Z2J3</accession>
<evidence type="ECO:0000256" key="1">
    <source>
        <dbReference type="ARBA" id="ARBA00022670"/>
    </source>
</evidence>
<feature type="region of interest" description="Disordered" evidence="5">
    <location>
        <begin position="1"/>
        <end position="47"/>
    </location>
</feature>
<gene>
    <name evidence="8" type="ORF">QBC41DRAFT_27414</name>
</gene>
<dbReference type="GO" id="GO:0006508">
    <property type="term" value="P:proteolysis"/>
    <property type="evidence" value="ECO:0007669"/>
    <property type="project" value="UniProtKB-KW"/>
</dbReference>
<dbReference type="GO" id="GO:0031012">
    <property type="term" value="C:extracellular matrix"/>
    <property type="evidence" value="ECO:0007669"/>
    <property type="project" value="InterPro"/>
</dbReference>
<keyword evidence="6" id="KW-0472">Membrane</keyword>
<evidence type="ECO:0000313" key="8">
    <source>
        <dbReference type="EMBL" id="KAK0662953.1"/>
    </source>
</evidence>
<feature type="domain" description="Peptidase metallopeptidase" evidence="7">
    <location>
        <begin position="209"/>
        <end position="370"/>
    </location>
</feature>
<dbReference type="EMBL" id="JAULSY010000135">
    <property type="protein sequence ID" value="KAK0662953.1"/>
    <property type="molecule type" value="Genomic_DNA"/>
</dbReference>
<evidence type="ECO:0000256" key="6">
    <source>
        <dbReference type="SAM" id="Phobius"/>
    </source>
</evidence>
<name>A0AA39Z2J3_9PEZI</name>
<dbReference type="SMART" id="SM00235">
    <property type="entry name" value="ZnMc"/>
    <property type="match status" value="1"/>
</dbReference>
<proteinExistence type="predicted"/>
<keyword evidence="6" id="KW-1133">Transmembrane helix</keyword>
<evidence type="ECO:0000256" key="5">
    <source>
        <dbReference type="SAM" id="MobiDB-lite"/>
    </source>
</evidence>
<keyword evidence="2" id="KW-0479">Metal-binding</keyword>
<evidence type="ECO:0000256" key="4">
    <source>
        <dbReference type="ARBA" id="ARBA00022833"/>
    </source>
</evidence>
<keyword evidence="1" id="KW-0645">Protease</keyword>
<keyword evidence="3" id="KW-0378">Hydrolase</keyword>
<feature type="transmembrane region" description="Helical" evidence="6">
    <location>
        <begin position="154"/>
        <end position="172"/>
    </location>
</feature>
<dbReference type="InterPro" id="IPR001818">
    <property type="entry name" value="Pept_M10_metallopeptidase"/>
</dbReference>
<dbReference type="Proteomes" id="UP001174997">
    <property type="component" value="Unassembled WGS sequence"/>
</dbReference>
<dbReference type="InterPro" id="IPR024079">
    <property type="entry name" value="MetalloPept_cat_dom_sf"/>
</dbReference>
<dbReference type="Pfam" id="PF00413">
    <property type="entry name" value="Peptidase_M10"/>
    <property type="match status" value="1"/>
</dbReference>